<protein>
    <submittedName>
        <fullName evidence="2">Uncharacterized protein</fullName>
    </submittedName>
</protein>
<proteinExistence type="predicted"/>
<evidence type="ECO:0000256" key="1">
    <source>
        <dbReference type="SAM" id="MobiDB-lite"/>
    </source>
</evidence>
<organism evidence="2 3">
    <name type="scientific">Fragilariopsis cylindrus CCMP1102</name>
    <dbReference type="NCBI Taxonomy" id="635003"/>
    <lineage>
        <taxon>Eukaryota</taxon>
        <taxon>Sar</taxon>
        <taxon>Stramenopiles</taxon>
        <taxon>Ochrophyta</taxon>
        <taxon>Bacillariophyta</taxon>
        <taxon>Bacillariophyceae</taxon>
        <taxon>Bacillariophycidae</taxon>
        <taxon>Bacillariales</taxon>
        <taxon>Bacillariaceae</taxon>
        <taxon>Fragilariopsis</taxon>
    </lineage>
</organism>
<evidence type="ECO:0000313" key="3">
    <source>
        <dbReference type="Proteomes" id="UP000095751"/>
    </source>
</evidence>
<reference evidence="2 3" key="1">
    <citation type="submission" date="2016-09" db="EMBL/GenBank/DDBJ databases">
        <title>Extensive genetic diversity and differential bi-allelic expression allows diatom success in the polar Southern Ocean.</title>
        <authorList>
            <consortium name="DOE Joint Genome Institute"/>
            <person name="Mock T."/>
            <person name="Otillar R.P."/>
            <person name="Strauss J."/>
            <person name="Dupont C."/>
            <person name="Frickenhaus S."/>
            <person name="Maumus F."/>
            <person name="Mcmullan M."/>
            <person name="Sanges R."/>
            <person name="Schmutz J."/>
            <person name="Toseland A."/>
            <person name="Valas R."/>
            <person name="Veluchamy A."/>
            <person name="Ward B.J."/>
            <person name="Allen A."/>
            <person name="Barry K."/>
            <person name="Falciatore A."/>
            <person name="Ferrante M."/>
            <person name="Fortunato A.E."/>
            <person name="Gloeckner G."/>
            <person name="Gruber A."/>
            <person name="Hipkin R."/>
            <person name="Janech M."/>
            <person name="Kroth P."/>
            <person name="Leese F."/>
            <person name="Lindquist E."/>
            <person name="Lyon B.R."/>
            <person name="Martin J."/>
            <person name="Mayer C."/>
            <person name="Parker M."/>
            <person name="Quesneville H."/>
            <person name="Raymond J."/>
            <person name="Uhlig C."/>
            <person name="Valentin K.U."/>
            <person name="Worden A.Z."/>
            <person name="Armbrust E.V."/>
            <person name="Bowler C."/>
            <person name="Green B."/>
            <person name="Moulton V."/>
            <person name="Van Oosterhout C."/>
            <person name="Grigoriev I."/>
        </authorList>
    </citation>
    <scope>NUCLEOTIDE SEQUENCE [LARGE SCALE GENOMIC DNA]</scope>
    <source>
        <strain evidence="2 3">CCMP1102</strain>
    </source>
</reference>
<dbReference type="Proteomes" id="UP000095751">
    <property type="component" value="Unassembled WGS sequence"/>
</dbReference>
<dbReference type="InParanoid" id="A0A1E7EUV8"/>
<keyword evidence="3" id="KW-1185">Reference proteome</keyword>
<feature type="compositionally biased region" description="Low complexity" evidence="1">
    <location>
        <begin position="463"/>
        <end position="487"/>
    </location>
</feature>
<dbReference type="AlphaFoldDB" id="A0A1E7EUV8"/>
<feature type="region of interest" description="Disordered" evidence="1">
    <location>
        <begin position="1"/>
        <end position="24"/>
    </location>
</feature>
<evidence type="ECO:0000313" key="2">
    <source>
        <dbReference type="EMBL" id="OEU09672.1"/>
    </source>
</evidence>
<gene>
    <name evidence="2" type="ORF">FRACYDRAFT_247928</name>
</gene>
<dbReference type="EMBL" id="KV784374">
    <property type="protein sequence ID" value="OEU09672.1"/>
    <property type="molecule type" value="Genomic_DNA"/>
</dbReference>
<name>A0A1E7EUV8_9STRA</name>
<dbReference type="KEGG" id="fcy:FRACYDRAFT_247928"/>
<sequence>MQHAGSTKRADEDKQRSNAQEFEDMQIPYKMILQQEPYHQEQQQAGRLYNRITPINNSSINNNISSNDINEDCFYTPPKYGGGGGGLKKKYPLPPIALPLTSGSGGSGSGGRSGERPSRSEIHSILNHGIEIAMESDDDEEISYGDDYEEYNEWDLGTGHAIEEEKHQDEVDDVVQFCIPHQQQPRQSIQSQKLQRGGNGEGGALSSALYDYCDNNDNGVVICQTGTGSGVGSNNKTCAQDRRRTNFLAPILEERQVTFAAQHVVSRTRGSCNELKMVHTVIDAISVWFIPHYTEYTQNESAHMWYTQNEMHAMKDNYLSELAADTAAAKAKKQQCKKQVCQLFSLLCSPKTTSSSDTGTDNNGDTTDTDFYTDEFHHCRRCRYETSLCAVLNEQYEQRLMCQQVYGRVDNGYSGILDPDQLALVYTTLGDTKKCQRIAVEHSITTITDIDSPRATRVTTTAAAAADGSNNNNNNSNSLSTSTSSLSQKPSTCFFTISSGFNTCIDSLFQVLLTPILELRPKGDIFLGIGEEMHLS</sequence>
<feature type="region of interest" description="Disordered" evidence="1">
    <location>
        <begin position="463"/>
        <end position="488"/>
    </location>
</feature>
<feature type="region of interest" description="Disordered" evidence="1">
    <location>
        <begin position="100"/>
        <end position="119"/>
    </location>
</feature>
<accession>A0A1E7EUV8</accession>
<feature type="compositionally biased region" description="Gly residues" evidence="1">
    <location>
        <begin position="103"/>
        <end position="112"/>
    </location>
</feature>
<dbReference type="OrthoDB" id="10653375at2759"/>